<gene>
    <name evidence="1" type="ORF">JCM21142_93652</name>
</gene>
<dbReference type="AlphaFoldDB" id="W7YR60"/>
<proteinExistence type="predicted"/>
<accession>W7YR60</accession>
<dbReference type="EMBL" id="BAMD01000061">
    <property type="protein sequence ID" value="GAF04929.1"/>
    <property type="molecule type" value="Genomic_DNA"/>
</dbReference>
<dbReference type="Gene3D" id="3.40.50.2000">
    <property type="entry name" value="Glycogen Phosphorylase B"/>
    <property type="match status" value="1"/>
</dbReference>
<evidence type="ECO:0000313" key="1">
    <source>
        <dbReference type="EMBL" id="GAF04929.1"/>
    </source>
</evidence>
<dbReference type="Proteomes" id="UP000019402">
    <property type="component" value="Unassembled WGS sequence"/>
</dbReference>
<dbReference type="STRING" id="869213.GCA_000517085_02140"/>
<evidence type="ECO:0000313" key="2">
    <source>
        <dbReference type="Proteomes" id="UP000019402"/>
    </source>
</evidence>
<dbReference type="RefSeq" id="WP_027471798.1">
    <property type="nucleotide sequence ID" value="NZ_BAMD01000061.1"/>
</dbReference>
<evidence type="ECO:0008006" key="3">
    <source>
        <dbReference type="Google" id="ProtNLM"/>
    </source>
</evidence>
<name>W7YR60_9BACT</name>
<protein>
    <recommendedName>
        <fullName evidence="3">Glycosyltransferase</fullName>
    </recommendedName>
</protein>
<keyword evidence="2" id="KW-1185">Reference proteome</keyword>
<sequence>MSKLAILHYLPLEYYPPVTNLIDYIASERAEDFTKVKVFSCWNIKGRKAYRSLSQKINSKNTNQPKYQNSNNLKAERSKQLISLFRSPFPKETDNSIIRLLKYLHYNLFTFLNLLIFRPNALLYYESYSVWPAYIYTRYFNRKCRIFIHHHEYASKEWYSKTMKQVKFFHKLEKRWLYPRAQWISQTNADRLNFFHQDHPYLKAEQLRIMPNYPPKSWRIKELAQQHICKLHNKSEAKSQQANRLISSKANPLKLIYVGSLSFQSTYLKELCEWVLQQEGKIQFDVYAYNLYDDVKAYLSGLNSSWIKYYEKGIEYDDQPKLLSQYDVGLILYKAHNQNYTYNAPNKLFEYLACDLDVWYPDVLQGPKPYNTEDVFPKVVPVNYENLESFDFTKAINKEGCGYKPSEFFCEEVYSDLVDEINKTTKKKNNIATFPVKKGNR</sequence>
<organism evidence="1 2">
    <name type="scientific">Saccharicrinis fermentans DSM 9555 = JCM 21142</name>
    <dbReference type="NCBI Taxonomy" id="869213"/>
    <lineage>
        <taxon>Bacteria</taxon>
        <taxon>Pseudomonadati</taxon>
        <taxon>Bacteroidota</taxon>
        <taxon>Bacteroidia</taxon>
        <taxon>Marinilabiliales</taxon>
        <taxon>Marinilabiliaceae</taxon>
        <taxon>Saccharicrinis</taxon>
    </lineage>
</organism>
<dbReference type="eggNOG" id="ENOG5033RW8">
    <property type="taxonomic scope" value="Bacteria"/>
</dbReference>
<comment type="caution">
    <text evidence="1">The sequence shown here is derived from an EMBL/GenBank/DDBJ whole genome shotgun (WGS) entry which is preliminary data.</text>
</comment>
<reference evidence="1 2" key="1">
    <citation type="journal article" date="2014" name="Genome Announc.">
        <title>Draft Genome Sequence of Cytophaga fermentans JCM 21142T, a Facultative Anaerobe Isolated from Marine Mud.</title>
        <authorList>
            <person name="Starns D."/>
            <person name="Oshima K."/>
            <person name="Suda W."/>
            <person name="Iino T."/>
            <person name="Yuki M."/>
            <person name="Inoue J."/>
            <person name="Kitamura K."/>
            <person name="Iida T."/>
            <person name="Darby A."/>
            <person name="Hattori M."/>
            <person name="Ohkuma M."/>
        </authorList>
    </citation>
    <scope>NUCLEOTIDE SEQUENCE [LARGE SCALE GENOMIC DNA]</scope>
    <source>
        <strain evidence="1 2">JCM 21142</strain>
    </source>
</reference>
<dbReference type="OrthoDB" id="9813214at2"/>